<evidence type="ECO:0000256" key="3">
    <source>
        <dbReference type="ARBA" id="ARBA00022643"/>
    </source>
</evidence>
<dbReference type="FunFam" id="3.20.20.70:FF:000159">
    <property type="entry name" value="tRNA-dihydrouridine synthase 4"/>
    <property type="match status" value="1"/>
</dbReference>
<dbReference type="InterPro" id="IPR013785">
    <property type="entry name" value="Aldolase_TIM"/>
</dbReference>
<evidence type="ECO:0000259" key="11">
    <source>
        <dbReference type="Pfam" id="PF01207"/>
    </source>
</evidence>
<evidence type="ECO:0000256" key="6">
    <source>
        <dbReference type="ARBA" id="ARBA00022857"/>
    </source>
</evidence>
<dbReference type="PROSITE" id="PS01136">
    <property type="entry name" value="UPF0034"/>
    <property type="match status" value="1"/>
</dbReference>
<protein>
    <recommendedName>
        <fullName evidence="9">tRNA-dihydrouridine(20a/20b) synthase [NAD(P)+]</fullName>
    </recommendedName>
    <alternativeName>
        <fullName evidence="10">tRNA-dihydrouridine synthase 4</fullName>
    </alternativeName>
</protein>
<keyword evidence="7" id="KW-0560">Oxidoreductase</keyword>
<evidence type="ECO:0000256" key="7">
    <source>
        <dbReference type="ARBA" id="ARBA00023002"/>
    </source>
</evidence>
<evidence type="ECO:0000256" key="2">
    <source>
        <dbReference type="ARBA" id="ARBA00022630"/>
    </source>
</evidence>
<reference evidence="12" key="1">
    <citation type="submission" date="2022-03" db="EMBL/GenBank/DDBJ databases">
        <authorList>
            <person name="Tunstrom K."/>
        </authorList>
    </citation>
    <scope>NUCLEOTIDE SEQUENCE</scope>
</reference>
<name>A0AAU9V7S8_EUPED</name>
<proteinExistence type="predicted"/>
<dbReference type="GO" id="GO:0050660">
    <property type="term" value="F:flavin adenine dinucleotide binding"/>
    <property type="evidence" value="ECO:0007669"/>
    <property type="project" value="InterPro"/>
</dbReference>
<dbReference type="EMBL" id="CAKOGL010000030">
    <property type="protein sequence ID" value="CAH2107337.1"/>
    <property type="molecule type" value="Genomic_DNA"/>
</dbReference>
<dbReference type="InterPro" id="IPR035587">
    <property type="entry name" value="DUS-like_FMN-bd"/>
</dbReference>
<dbReference type="SUPFAM" id="SSF51395">
    <property type="entry name" value="FMN-linked oxidoreductases"/>
    <property type="match status" value="1"/>
</dbReference>
<gene>
    <name evidence="12" type="ORF">EEDITHA_LOCUS21382</name>
</gene>
<dbReference type="InterPro" id="IPR018517">
    <property type="entry name" value="tRNA_hU_synthase_CS"/>
</dbReference>
<keyword evidence="4" id="KW-0507">mRNA processing</keyword>
<dbReference type="GO" id="GO:0102267">
    <property type="term" value="F:tRNA-dihydrouridine20b synthase activity"/>
    <property type="evidence" value="ECO:0007669"/>
    <property type="project" value="UniProtKB-ARBA"/>
</dbReference>
<evidence type="ECO:0000256" key="1">
    <source>
        <dbReference type="ARBA" id="ARBA00001917"/>
    </source>
</evidence>
<dbReference type="Pfam" id="PF01207">
    <property type="entry name" value="Dus"/>
    <property type="match status" value="1"/>
</dbReference>
<evidence type="ECO:0000256" key="10">
    <source>
        <dbReference type="ARBA" id="ARBA00078338"/>
    </source>
</evidence>
<keyword evidence="5" id="KW-0819">tRNA processing</keyword>
<accession>A0AAU9V7S8</accession>
<evidence type="ECO:0000256" key="4">
    <source>
        <dbReference type="ARBA" id="ARBA00022664"/>
    </source>
</evidence>
<sequence>MKMKTNINELFHEAKCNDTYVKVCAPMVRYSKVQFRTLVKNFGVDLCFTPMILADSFCQNEKARSNEFMTTMNDSPLIVQFAANNVDDFLDASKLIYTYADGVDLNCGCPQRWAMKDGYGCALLSQPELIHDLLRTVKNNFPSNFSVSVKIRILQELKKTITMCQQLEKCGIDFITVHGRTPTQKSGDEINIDSLKEVCEIVRIPVIANGGVKTLDDADKLHKKVNCSGVMVANGILSNPALFSGTNKTPLSCIRLWMDIKNESKDKITFQCYHHHLVFMLEKILSKKQKQEFNILSTFESVDSFLKTNVLKCYNFDISHKMKCKIDDFITCYFDDKITIKHSSKCRGCSKSVCYCICDKYNPNSSNGNYFSSFVLNNDGIDYMDSNMFDESI</sequence>
<keyword evidence="13" id="KW-1185">Reference proteome</keyword>
<keyword evidence="3" id="KW-0288">FMN</keyword>
<evidence type="ECO:0000313" key="12">
    <source>
        <dbReference type="EMBL" id="CAH2107337.1"/>
    </source>
</evidence>
<keyword evidence="8" id="KW-0520">NAD</keyword>
<comment type="cofactor">
    <cofactor evidence="1">
        <name>FMN</name>
        <dbReference type="ChEBI" id="CHEBI:58210"/>
    </cofactor>
</comment>
<evidence type="ECO:0000313" key="13">
    <source>
        <dbReference type="Proteomes" id="UP001153954"/>
    </source>
</evidence>
<dbReference type="GO" id="GO:0006397">
    <property type="term" value="P:mRNA processing"/>
    <property type="evidence" value="ECO:0007669"/>
    <property type="project" value="UniProtKB-KW"/>
</dbReference>
<evidence type="ECO:0000256" key="5">
    <source>
        <dbReference type="ARBA" id="ARBA00022694"/>
    </source>
</evidence>
<comment type="caution">
    <text evidence="12">The sequence shown here is derived from an EMBL/GenBank/DDBJ whole genome shotgun (WGS) entry which is preliminary data.</text>
</comment>
<dbReference type="AlphaFoldDB" id="A0AAU9V7S8"/>
<evidence type="ECO:0000256" key="9">
    <source>
        <dbReference type="ARBA" id="ARBA00071722"/>
    </source>
</evidence>
<dbReference type="PANTHER" id="PTHR11082:SF31">
    <property type="entry name" value="TRNA-DIHYDROURIDINE(20A_20B) SYNTHASE [NAD(P)+]-LIKE"/>
    <property type="match status" value="1"/>
</dbReference>
<organism evidence="12 13">
    <name type="scientific">Euphydryas editha</name>
    <name type="common">Edith's checkerspot</name>
    <dbReference type="NCBI Taxonomy" id="104508"/>
    <lineage>
        <taxon>Eukaryota</taxon>
        <taxon>Metazoa</taxon>
        <taxon>Ecdysozoa</taxon>
        <taxon>Arthropoda</taxon>
        <taxon>Hexapoda</taxon>
        <taxon>Insecta</taxon>
        <taxon>Pterygota</taxon>
        <taxon>Neoptera</taxon>
        <taxon>Endopterygota</taxon>
        <taxon>Lepidoptera</taxon>
        <taxon>Glossata</taxon>
        <taxon>Ditrysia</taxon>
        <taxon>Papilionoidea</taxon>
        <taxon>Nymphalidae</taxon>
        <taxon>Nymphalinae</taxon>
        <taxon>Euphydryas</taxon>
    </lineage>
</organism>
<dbReference type="PANTHER" id="PTHR11082">
    <property type="entry name" value="TRNA-DIHYDROURIDINE SYNTHASE"/>
    <property type="match status" value="1"/>
</dbReference>
<dbReference type="CDD" id="cd02801">
    <property type="entry name" value="DUS_like_FMN"/>
    <property type="match status" value="1"/>
</dbReference>
<dbReference type="Gene3D" id="3.20.20.70">
    <property type="entry name" value="Aldolase class I"/>
    <property type="match status" value="1"/>
</dbReference>
<evidence type="ECO:0000256" key="8">
    <source>
        <dbReference type="ARBA" id="ARBA00023027"/>
    </source>
</evidence>
<dbReference type="Proteomes" id="UP001153954">
    <property type="component" value="Unassembled WGS sequence"/>
</dbReference>
<feature type="domain" description="DUS-like FMN-binding" evidence="11">
    <location>
        <begin position="24"/>
        <end position="322"/>
    </location>
</feature>
<dbReference type="GO" id="GO:0102266">
    <property type="term" value="F:tRNA-dihydrouridine20a synthase activity"/>
    <property type="evidence" value="ECO:0007669"/>
    <property type="project" value="UniProtKB-ARBA"/>
</dbReference>
<keyword evidence="2" id="KW-0285">Flavoprotein</keyword>
<keyword evidence="6" id="KW-0521">NADP</keyword>